<keyword evidence="3 7" id="KW-0812">Transmembrane</keyword>
<evidence type="ECO:0000256" key="2">
    <source>
        <dbReference type="ARBA" id="ARBA00022448"/>
    </source>
</evidence>
<keyword evidence="5 7" id="KW-0472">Membrane</keyword>
<dbReference type="InterPro" id="IPR036259">
    <property type="entry name" value="MFS_trans_sf"/>
</dbReference>
<feature type="transmembrane region" description="Helical" evidence="7">
    <location>
        <begin position="234"/>
        <end position="252"/>
    </location>
</feature>
<dbReference type="AlphaFoldDB" id="A0AAU7KJH3"/>
<reference evidence="9" key="1">
    <citation type="submission" date="2022-06" db="EMBL/GenBank/DDBJ databases">
        <title>A novel DMS-producing enzyme.</title>
        <authorList>
            <person name="Zhang Y."/>
        </authorList>
    </citation>
    <scope>NUCLEOTIDE SEQUENCE</scope>
    <source>
        <strain evidence="9">RT37</strain>
    </source>
</reference>
<dbReference type="Pfam" id="PF07690">
    <property type="entry name" value="MFS_1"/>
    <property type="match status" value="1"/>
</dbReference>
<evidence type="ECO:0000256" key="4">
    <source>
        <dbReference type="ARBA" id="ARBA00022989"/>
    </source>
</evidence>
<accession>A0AAU7KJH3</accession>
<dbReference type="PANTHER" id="PTHR42718:SF9">
    <property type="entry name" value="MAJOR FACILITATOR SUPERFAMILY MULTIDRUG TRANSPORTER MFSC"/>
    <property type="match status" value="1"/>
</dbReference>
<feature type="transmembrane region" description="Helical" evidence="7">
    <location>
        <begin position="174"/>
        <end position="196"/>
    </location>
</feature>
<feature type="transmembrane region" description="Helical" evidence="7">
    <location>
        <begin position="338"/>
        <end position="357"/>
    </location>
</feature>
<dbReference type="RefSeq" id="WP_348827551.1">
    <property type="nucleotide sequence ID" value="NZ_CP098827.1"/>
</dbReference>
<evidence type="ECO:0000256" key="3">
    <source>
        <dbReference type="ARBA" id="ARBA00022692"/>
    </source>
</evidence>
<feature type="transmembrane region" description="Helical" evidence="7">
    <location>
        <begin position="146"/>
        <end position="168"/>
    </location>
</feature>
<dbReference type="PRINTS" id="PR01036">
    <property type="entry name" value="TCRTETB"/>
</dbReference>
<dbReference type="Gene3D" id="1.20.1250.20">
    <property type="entry name" value="MFS general substrate transporter like domains"/>
    <property type="match status" value="1"/>
</dbReference>
<feature type="transmembrane region" description="Helical" evidence="7">
    <location>
        <begin position="273"/>
        <end position="298"/>
    </location>
</feature>
<sequence>MRRLFSTRDGDDGLPGPERRLAVIALVLGTLMAVVDTTMINIALPSMARDLGVSDARAVWITNLFQVVCAAMLLVFAAASELLSRRKVYVAGLTLFVVAALGSALSPNFETLLVFRALQGVGAAATLSIGPSLYRSIFPSRLLGSALGLSSLVVAGGYAAGPSIGGLVLSVANWPWLFALNVPLGAAAAVMAWRALPREERREGNFDGVGALASMAMLAGLFMCMDAVGHRAPLAEILAWLAVTVVSAVAFIRRQGRAPHPLLPLGLFREPRFSLAVSAQGTAFIGQGLTFVALSFLYQQQMGYSALHTAWLFTPWPLTIMVVGPLSGRLADRFNPSVVASVGLVMLLLGLVSLAALPQDASAIDSLWRTALCGAGFGLFQPPNNRELMTSVPKARSANASGVMSTTRTVGQSLGVALVGLCLAAGAGVQQALWVGAATTLLALVISLVRIPRAHRAYRAAREQKKAARAGYSERVGEDAPNRVADRA</sequence>
<evidence type="ECO:0000313" key="9">
    <source>
        <dbReference type="EMBL" id="XBO71640.1"/>
    </source>
</evidence>
<organism evidence="9">
    <name type="scientific">Halomonas sp. RT37</name>
    <dbReference type="NCBI Taxonomy" id="2950872"/>
    <lineage>
        <taxon>Bacteria</taxon>
        <taxon>Pseudomonadati</taxon>
        <taxon>Pseudomonadota</taxon>
        <taxon>Gammaproteobacteria</taxon>
        <taxon>Oceanospirillales</taxon>
        <taxon>Halomonadaceae</taxon>
        <taxon>Halomonas</taxon>
    </lineage>
</organism>
<feature type="transmembrane region" description="Helical" evidence="7">
    <location>
        <begin position="113"/>
        <end position="134"/>
    </location>
</feature>
<evidence type="ECO:0000256" key="5">
    <source>
        <dbReference type="ARBA" id="ARBA00023136"/>
    </source>
</evidence>
<dbReference type="PROSITE" id="PS50850">
    <property type="entry name" value="MFS"/>
    <property type="match status" value="1"/>
</dbReference>
<dbReference type="CDD" id="cd17321">
    <property type="entry name" value="MFS_MMR_MDR_like"/>
    <property type="match status" value="1"/>
</dbReference>
<gene>
    <name evidence="9" type="ORF">NFG58_02685</name>
</gene>
<feature type="transmembrane region" description="Helical" evidence="7">
    <location>
        <begin position="56"/>
        <end position="76"/>
    </location>
</feature>
<feature type="region of interest" description="Disordered" evidence="6">
    <location>
        <begin position="468"/>
        <end position="488"/>
    </location>
</feature>
<feature type="transmembrane region" description="Helical" evidence="7">
    <location>
        <begin position="88"/>
        <end position="107"/>
    </location>
</feature>
<feature type="compositionally biased region" description="Basic and acidic residues" evidence="6">
    <location>
        <begin position="475"/>
        <end position="488"/>
    </location>
</feature>
<name>A0AAU7KJH3_9GAMM</name>
<feature type="transmembrane region" description="Helical" evidence="7">
    <location>
        <begin position="208"/>
        <end position="228"/>
    </location>
</feature>
<evidence type="ECO:0000259" key="8">
    <source>
        <dbReference type="PROSITE" id="PS50850"/>
    </source>
</evidence>
<evidence type="ECO:0000256" key="7">
    <source>
        <dbReference type="SAM" id="Phobius"/>
    </source>
</evidence>
<comment type="subcellular location">
    <subcellularLocation>
        <location evidence="1">Membrane</location>
        <topology evidence="1">Multi-pass membrane protein</topology>
    </subcellularLocation>
</comment>
<feature type="transmembrane region" description="Helical" evidence="7">
    <location>
        <begin position="304"/>
        <end position="326"/>
    </location>
</feature>
<keyword evidence="4 7" id="KW-1133">Transmembrane helix</keyword>
<feature type="domain" description="Major facilitator superfamily (MFS) profile" evidence="8">
    <location>
        <begin position="22"/>
        <end position="455"/>
    </location>
</feature>
<evidence type="ECO:0000256" key="6">
    <source>
        <dbReference type="SAM" id="MobiDB-lite"/>
    </source>
</evidence>
<dbReference type="PANTHER" id="PTHR42718">
    <property type="entry name" value="MAJOR FACILITATOR SUPERFAMILY MULTIDRUG TRANSPORTER MFSC"/>
    <property type="match status" value="1"/>
</dbReference>
<dbReference type="EMBL" id="CP098827">
    <property type="protein sequence ID" value="XBO71640.1"/>
    <property type="molecule type" value="Genomic_DNA"/>
</dbReference>
<proteinExistence type="predicted"/>
<feature type="transmembrane region" description="Helical" evidence="7">
    <location>
        <begin position="431"/>
        <end position="449"/>
    </location>
</feature>
<dbReference type="InterPro" id="IPR011701">
    <property type="entry name" value="MFS"/>
</dbReference>
<dbReference type="Gene3D" id="1.20.1720.10">
    <property type="entry name" value="Multidrug resistance protein D"/>
    <property type="match status" value="1"/>
</dbReference>
<evidence type="ECO:0000256" key="1">
    <source>
        <dbReference type="ARBA" id="ARBA00004141"/>
    </source>
</evidence>
<keyword evidence="2" id="KW-0813">Transport</keyword>
<dbReference type="GO" id="GO:0022857">
    <property type="term" value="F:transmembrane transporter activity"/>
    <property type="evidence" value="ECO:0007669"/>
    <property type="project" value="InterPro"/>
</dbReference>
<dbReference type="GO" id="GO:0016020">
    <property type="term" value="C:membrane"/>
    <property type="evidence" value="ECO:0007669"/>
    <property type="project" value="UniProtKB-SubCell"/>
</dbReference>
<dbReference type="SUPFAM" id="SSF103473">
    <property type="entry name" value="MFS general substrate transporter"/>
    <property type="match status" value="1"/>
</dbReference>
<dbReference type="InterPro" id="IPR020846">
    <property type="entry name" value="MFS_dom"/>
</dbReference>
<protein>
    <submittedName>
        <fullName evidence="9">MFS transporter</fullName>
    </submittedName>
</protein>
<feature type="transmembrane region" description="Helical" evidence="7">
    <location>
        <begin position="21"/>
        <end position="44"/>
    </location>
</feature>